<name>A0A9D4E2D4_DREPO</name>
<protein>
    <submittedName>
        <fullName evidence="1">Uncharacterized protein</fullName>
    </submittedName>
</protein>
<proteinExistence type="predicted"/>
<gene>
    <name evidence="1" type="ORF">DPMN_173177</name>
</gene>
<dbReference type="EMBL" id="JAIWYP010000009">
    <property type="protein sequence ID" value="KAH3771848.1"/>
    <property type="molecule type" value="Genomic_DNA"/>
</dbReference>
<sequence length="56" mass="6224">MRLPVYHHEEGATLSLHIHCHEDAFLPPRGRSNIIIAHTLSWGCLSTTTCELASLS</sequence>
<comment type="caution">
    <text evidence="1">The sequence shown here is derived from an EMBL/GenBank/DDBJ whole genome shotgun (WGS) entry which is preliminary data.</text>
</comment>
<dbReference type="AlphaFoldDB" id="A0A9D4E2D4"/>
<dbReference type="Proteomes" id="UP000828390">
    <property type="component" value="Unassembled WGS sequence"/>
</dbReference>
<evidence type="ECO:0000313" key="2">
    <source>
        <dbReference type="Proteomes" id="UP000828390"/>
    </source>
</evidence>
<reference evidence="1" key="1">
    <citation type="journal article" date="2019" name="bioRxiv">
        <title>The Genome of the Zebra Mussel, Dreissena polymorpha: A Resource for Invasive Species Research.</title>
        <authorList>
            <person name="McCartney M.A."/>
            <person name="Auch B."/>
            <person name="Kono T."/>
            <person name="Mallez S."/>
            <person name="Zhang Y."/>
            <person name="Obille A."/>
            <person name="Becker A."/>
            <person name="Abrahante J.E."/>
            <person name="Garbe J."/>
            <person name="Badalamenti J.P."/>
            <person name="Herman A."/>
            <person name="Mangelson H."/>
            <person name="Liachko I."/>
            <person name="Sullivan S."/>
            <person name="Sone E.D."/>
            <person name="Koren S."/>
            <person name="Silverstein K.A.T."/>
            <person name="Beckman K.B."/>
            <person name="Gohl D.M."/>
        </authorList>
    </citation>
    <scope>NUCLEOTIDE SEQUENCE</scope>
    <source>
        <strain evidence="1">Duluth1</strain>
        <tissue evidence="1">Whole animal</tissue>
    </source>
</reference>
<reference evidence="1" key="2">
    <citation type="submission" date="2020-11" db="EMBL/GenBank/DDBJ databases">
        <authorList>
            <person name="McCartney M.A."/>
            <person name="Auch B."/>
            <person name="Kono T."/>
            <person name="Mallez S."/>
            <person name="Becker A."/>
            <person name="Gohl D.M."/>
            <person name="Silverstein K.A.T."/>
            <person name="Koren S."/>
            <person name="Bechman K.B."/>
            <person name="Herman A."/>
            <person name="Abrahante J.E."/>
            <person name="Garbe J."/>
        </authorList>
    </citation>
    <scope>NUCLEOTIDE SEQUENCE</scope>
    <source>
        <strain evidence="1">Duluth1</strain>
        <tissue evidence="1">Whole animal</tissue>
    </source>
</reference>
<organism evidence="1 2">
    <name type="scientific">Dreissena polymorpha</name>
    <name type="common">Zebra mussel</name>
    <name type="synonym">Mytilus polymorpha</name>
    <dbReference type="NCBI Taxonomy" id="45954"/>
    <lineage>
        <taxon>Eukaryota</taxon>
        <taxon>Metazoa</taxon>
        <taxon>Spiralia</taxon>
        <taxon>Lophotrochozoa</taxon>
        <taxon>Mollusca</taxon>
        <taxon>Bivalvia</taxon>
        <taxon>Autobranchia</taxon>
        <taxon>Heteroconchia</taxon>
        <taxon>Euheterodonta</taxon>
        <taxon>Imparidentia</taxon>
        <taxon>Neoheterodontei</taxon>
        <taxon>Myida</taxon>
        <taxon>Dreissenoidea</taxon>
        <taxon>Dreissenidae</taxon>
        <taxon>Dreissena</taxon>
    </lineage>
</organism>
<accession>A0A9D4E2D4</accession>
<evidence type="ECO:0000313" key="1">
    <source>
        <dbReference type="EMBL" id="KAH3771848.1"/>
    </source>
</evidence>
<keyword evidence="2" id="KW-1185">Reference proteome</keyword>